<reference evidence="3 4" key="1">
    <citation type="submission" date="2025-05" db="UniProtKB">
        <authorList>
            <consortium name="RefSeq"/>
        </authorList>
    </citation>
    <scope>IDENTIFICATION</scope>
    <source>
        <tissue evidence="3 4">Muscle</tissue>
    </source>
</reference>
<organism evidence="2 3">
    <name type="scientific">Limulus polyphemus</name>
    <name type="common">Atlantic horseshoe crab</name>
    <dbReference type="NCBI Taxonomy" id="6850"/>
    <lineage>
        <taxon>Eukaryota</taxon>
        <taxon>Metazoa</taxon>
        <taxon>Ecdysozoa</taxon>
        <taxon>Arthropoda</taxon>
        <taxon>Chelicerata</taxon>
        <taxon>Merostomata</taxon>
        <taxon>Xiphosura</taxon>
        <taxon>Limulidae</taxon>
        <taxon>Limulus</taxon>
    </lineage>
</organism>
<dbReference type="RefSeq" id="XP_022243865.1">
    <property type="nucleotide sequence ID" value="XM_022388157.1"/>
</dbReference>
<evidence type="ECO:0000313" key="4">
    <source>
        <dbReference type="RefSeq" id="XP_022243865.1"/>
    </source>
</evidence>
<accession>A0ABM1B7T8</accession>
<proteinExistence type="predicted"/>
<name>A0ABM1B7T8_LIMPO</name>
<evidence type="ECO:0000256" key="1">
    <source>
        <dbReference type="SAM" id="MobiDB-lite"/>
    </source>
</evidence>
<protein>
    <submittedName>
        <fullName evidence="3 4">General transcription factor 3C polypeptide 5-like</fullName>
    </submittedName>
</protein>
<dbReference type="Proteomes" id="UP000694941">
    <property type="component" value="Unplaced"/>
</dbReference>
<feature type="region of interest" description="Disordered" evidence="1">
    <location>
        <begin position="323"/>
        <end position="354"/>
    </location>
</feature>
<feature type="compositionally biased region" description="Basic and acidic residues" evidence="1">
    <location>
        <begin position="332"/>
        <end position="354"/>
    </location>
</feature>
<gene>
    <name evidence="3 4" type="primary">LOC106461290</name>
</gene>
<feature type="region of interest" description="Disordered" evidence="1">
    <location>
        <begin position="184"/>
        <end position="227"/>
    </location>
</feature>
<dbReference type="GeneID" id="106461290"/>
<evidence type="ECO:0000313" key="3">
    <source>
        <dbReference type="RefSeq" id="XP_013776560.1"/>
    </source>
</evidence>
<keyword evidence="2" id="KW-1185">Reference proteome</keyword>
<sequence>MAYRRMVPPPPPLVLPSRRSLYSEDNTSDSSSLFSNTVFSSSYARKGVPSPMSMVLKVQHLASLRRSKNDVCSSSLVGIDQVVSSTALADSDLTQKNHLEVDNSSSLVDQAEIEEYMENNFNQNTDNLIHHPSRQVDKNNLEEHCKTEMFSGLGHYKEDKSNQTASNKQKNYDFISIISNTVETTRSERTDESNSNGENLAEAKILKEKKKNSSYSSSTTQKKHFELTKSRNLKEDYSVDNERDILVDNSKNRENEKQHKITFNNNTNSTESKENANDYLSILKNIRQNYQKMAKNGGQLGHEPESVTELSVISFNDKAIECQSSSTSKEMQNSKDEKKLESTQRLDIASTEKW</sequence>
<dbReference type="RefSeq" id="XP_013776560.1">
    <property type="nucleotide sequence ID" value="XM_013921106.2"/>
</dbReference>
<evidence type="ECO:0000313" key="2">
    <source>
        <dbReference type="Proteomes" id="UP000694941"/>
    </source>
</evidence>